<dbReference type="EC" id="2.7.1.21" evidence="2"/>
<keyword evidence="14" id="KW-1185">Reference proteome</keyword>
<dbReference type="GO" id="GO:0006950">
    <property type="term" value="P:response to stress"/>
    <property type="evidence" value="ECO:0007669"/>
    <property type="project" value="UniProtKB-ARBA"/>
</dbReference>
<dbReference type="Pfam" id="PF00265">
    <property type="entry name" value="TK"/>
    <property type="match status" value="1"/>
</dbReference>
<protein>
    <recommendedName>
        <fullName evidence="2">thymidine kinase</fullName>
        <ecNumber evidence="2">2.7.1.21</ecNumber>
    </recommendedName>
</protein>
<dbReference type="FunFam" id="3.30.60.20:FF:000051">
    <property type="entry name" value="Thymidine kinase"/>
    <property type="match status" value="1"/>
</dbReference>
<dbReference type="GO" id="GO:0005524">
    <property type="term" value="F:ATP binding"/>
    <property type="evidence" value="ECO:0007669"/>
    <property type="project" value="UniProtKB-KW"/>
</dbReference>
<dbReference type="PANTHER" id="PTHR11441:SF0">
    <property type="entry name" value="THYMIDINE KINASE, CYTOSOLIC"/>
    <property type="match status" value="1"/>
</dbReference>
<gene>
    <name evidence="13" type="ORF">KP509_25G016400</name>
</gene>
<comment type="similarity">
    <text evidence="1 12">Belongs to the thymidine kinase family.</text>
</comment>
<dbReference type="AlphaFoldDB" id="A0A8T2RPE4"/>
<evidence type="ECO:0000256" key="11">
    <source>
        <dbReference type="ARBA" id="ARBA00048254"/>
    </source>
</evidence>
<dbReference type="Gene3D" id="3.40.50.300">
    <property type="entry name" value="P-loop containing nucleotide triphosphate hydrolases"/>
    <property type="match status" value="1"/>
</dbReference>
<evidence type="ECO:0000256" key="5">
    <source>
        <dbReference type="ARBA" id="ARBA00022679"/>
    </source>
</evidence>
<dbReference type="GO" id="GO:0046872">
    <property type="term" value="F:metal ion binding"/>
    <property type="evidence" value="ECO:0007669"/>
    <property type="project" value="UniProtKB-KW"/>
</dbReference>
<organism evidence="13 14">
    <name type="scientific">Ceratopteris richardii</name>
    <name type="common">Triangle waterfern</name>
    <dbReference type="NCBI Taxonomy" id="49495"/>
    <lineage>
        <taxon>Eukaryota</taxon>
        <taxon>Viridiplantae</taxon>
        <taxon>Streptophyta</taxon>
        <taxon>Embryophyta</taxon>
        <taxon>Tracheophyta</taxon>
        <taxon>Polypodiopsida</taxon>
        <taxon>Polypodiidae</taxon>
        <taxon>Polypodiales</taxon>
        <taxon>Pteridineae</taxon>
        <taxon>Pteridaceae</taxon>
        <taxon>Parkerioideae</taxon>
        <taxon>Ceratopteris</taxon>
    </lineage>
</organism>
<dbReference type="GO" id="GO:0046104">
    <property type="term" value="P:thymidine metabolic process"/>
    <property type="evidence" value="ECO:0007669"/>
    <property type="project" value="TreeGrafter"/>
</dbReference>
<dbReference type="PANTHER" id="PTHR11441">
    <property type="entry name" value="THYMIDINE KINASE"/>
    <property type="match status" value="1"/>
</dbReference>
<evidence type="ECO:0000256" key="6">
    <source>
        <dbReference type="ARBA" id="ARBA00022723"/>
    </source>
</evidence>
<accession>A0A8T2RPE4</accession>
<keyword evidence="4" id="KW-0237">DNA synthesis</keyword>
<evidence type="ECO:0000256" key="12">
    <source>
        <dbReference type="RuleBase" id="RU004165"/>
    </source>
</evidence>
<reference evidence="13" key="1">
    <citation type="submission" date="2021-08" db="EMBL/GenBank/DDBJ databases">
        <title>WGS assembly of Ceratopteris richardii.</title>
        <authorList>
            <person name="Marchant D.B."/>
            <person name="Chen G."/>
            <person name="Jenkins J."/>
            <person name="Shu S."/>
            <person name="Leebens-Mack J."/>
            <person name="Grimwood J."/>
            <person name="Schmutz J."/>
            <person name="Soltis P."/>
            <person name="Soltis D."/>
            <person name="Chen Z.-H."/>
        </authorList>
    </citation>
    <scope>NUCLEOTIDE SEQUENCE</scope>
    <source>
        <strain evidence="13">Whitten #5841</strain>
        <tissue evidence="13">Leaf</tissue>
    </source>
</reference>
<keyword evidence="6" id="KW-0479">Metal-binding</keyword>
<dbReference type="GO" id="GO:0071897">
    <property type="term" value="P:DNA biosynthetic process"/>
    <property type="evidence" value="ECO:0007669"/>
    <property type="project" value="UniProtKB-KW"/>
</dbReference>
<dbReference type="InterPro" id="IPR027417">
    <property type="entry name" value="P-loop_NTPase"/>
</dbReference>
<name>A0A8T2RPE4_CERRI</name>
<dbReference type="InterPro" id="IPR001267">
    <property type="entry name" value="Thymidine_kinase"/>
</dbReference>
<keyword evidence="3" id="KW-0934">Plastid</keyword>
<keyword evidence="5" id="KW-0808">Transferase</keyword>
<sequence length="378" mass="41633">MFKVLLREKSMVGQAQLLVQSSSYHRGLFNDTALVFNNASSSSSRGRGNLLSICFSSRFSVPGIQMSSRSDSQVFCGSLSVPGTEISSRSDSQVFCESSKVSRRRYFCTYTPCSRDMFVKPCNANFQTKNVRVKGSLMQRCGLRVEAARQDVVDEGGTEECEAVSGSIHLIVGPMFAGKTTALLERVEAEASAGRRVALVKSDKDTRYGLSSVVSHDGRHMPCWAVPSLASFRSQIGEEKYAKLDIIGIDEAQFLKDLYSFCQAAADYEGKTLIVAGLDGDFERNKFGGVLDLIPLADSIVKLSAHCELCGKPASFTFRKIDNRNKEVIGGTDIYMPVCRQHYYSGQVALEATRTVLDNRRFLSLQTDNVEINHQAPI</sequence>
<dbReference type="OrthoDB" id="439028at2759"/>
<evidence type="ECO:0000313" key="14">
    <source>
        <dbReference type="Proteomes" id="UP000825935"/>
    </source>
</evidence>
<evidence type="ECO:0000256" key="2">
    <source>
        <dbReference type="ARBA" id="ARBA00012118"/>
    </source>
</evidence>
<dbReference type="SUPFAM" id="SSF57716">
    <property type="entry name" value="Glucocorticoid receptor-like (DNA-binding domain)"/>
    <property type="match status" value="1"/>
</dbReference>
<evidence type="ECO:0000256" key="7">
    <source>
        <dbReference type="ARBA" id="ARBA00022741"/>
    </source>
</evidence>
<dbReference type="FunFam" id="3.40.50.300:FF:000948">
    <property type="entry name" value="Thymidine kinase"/>
    <property type="match status" value="1"/>
</dbReference>
<dbReference type="InterPro" id="IPR020633">
    <property type="entry name" value="Thymidine_kinase_CS"/>
</dbReference>
<evidence type="ECO:0000256" key="4">
    <source>
        <dbReference type="ARBA" id="ARBA00022634"/>
    </source>
</evidence>
<evidence type="ECO:0000256" key="10">
    <source>
        <dbReference type="ARBA" id="ARBA00022840"/>
    </source>
</evidence>
<keyword evidence="8" id="KW-0418">Kinase</keyword>
<keyword evidence="9" id="KW-0862">Zinc</keyword>
<dbReference type="GO" id="GO:0004797">
    <property type="term" value="F:thymidine kinase activity"/>
    <property type="evidence" value="ECO:0007669"/>
    <property type="project" value="UniProtKB-EC"/>
</dbReference>
<evidence type="ECO:0000256" key="8">
    <source>
        <dbReference type="ARBA" id="ARBA00022777"/>
    </source>
</evidence>
<keyword evidence="3" id="KW-0150">Chloroplast</keyword>
<evidence type="ECO:0000256" key="9">
    <source>
        <dbReference type="ARBA" id="ARBA00022833"/>
    </source>
</evidence>
<evidence type="ECO:0000256" key="3">
    <source>
        <dbReference type="ARBA" id="ARBA00022528"/>
    </source>
</evidence>
<evidence type="ECO:0000313" key="13">
    <source>
        <dbReference type="EMBL" id="KAH7297871.1"/>
    </source>
</evidence>
<dbReference type="GO" id="GO:0042802">
    <property type="term" value="F:identical protein binding"/>
    <property type="evidence" value="ECO:0007669"/>
    <property type="project" value="UniProtKB-ARBA"/>
</dbReference>
<proteinExistence type="inferred from homology"/>
<dbReference type="EMBL" id="CM035430">
    <property type="protein sequence ID" value="KAH7297871.1"/>
    <property type="molecule type" value="Genomic_DNA"/>
</dbReference>
<keyword evidence="7" id="KW-0547">Nucleotide-binding</keyword>
<dbReference type="PROSITE" id="PS00603">
    <property type="entry name" value="TK_CELLULAR_TYPE"/>
    <property type="match status" value="1"/>
</dbReference>
<comment type="catalytic activity">
    <reaction evidence="11">
        <text>thymidine + ATP = dTMP + ADP + H(+)</text>
        <dbReference type="Rhea" id="RHEA:19129"/>
        <dbReference type="ChEBI" id="CHEBI:15378"/>
        <dbReference type="ChEBI" id="CHEBI:17748"/>
        <dbReference type="ChEBI" id="CHEBI:30616"/>
        <dbReference type="ChEBI" id="CHEBI:63528"/>
        <dbReference type="ChEBI" id="CHEBI:456216"/>
        <dbReference type="EC" id="2.7.1.21"/>
    </reaction>
</comment>
<dbReference type="Gene3D" id="3.30.60.20">
    <property type="match status" value="1"/>
</dbReference>
<keyword evidence="10" id="KW-0067">ATP-binding</keyword>
<dbReference type="Proteomes" id="UP000825935">
    <property type="component" value="Chromosome 25"/>
</dbReference>
<evidence type="ECO:0000256" key="1">
    <source>
        <dbReference type="ARBA" id="ARBA00007587"/>
    </source>
</evidence>
<dbReference type="SUPFAM" id="SSF52540">
    <property type="entry name" value="P-loop containing nucleoside triphosphate hydrolases"/>
    <property type="match status" value="1"/>
</dbReference>
<comment type="caution">
    <text evidence="13">The sequence shown here is derived from an EMBL/GenBank/DDBJ whole genome shotgun (WGS) entry which is preliminary data.</text>
</comment>